<sequence>MHALGLNHSFSDTHRFKDTKTDNYMDYENNKKHTYKWQWKKLHEYSKLQ</sequence>
<reference evidence="1" key="1">
    <citation type="submission" date="2021-05" db="EMBL/GenBank/DDBJ databases">
        <title>Draft genomes of bacteria isolated from model marine particles.</title>
        <authorList>
            <person name="Datta M.S."/>
            <person name="Schwartzman J.A."/>
            <person name="Enke T.N."/>
            <person name="Saavedra J."/>
            <person name="Cermak N."/>
            <person name="Cordero O.X."/>
        </authorList>
    </citation>
    <scope>NUCLEOTIDE SEQUENCE</scope>
    <source>
        <strain evidence="1">I2M19</strain>
    </source>
</reference>
<dbReference type="Proteomes" id="UP001647509">
    <property type="component" value="Unassembled WGS sequence"/>
</dbReference>
<name>A0ACC5U581_9FLAO</name>
<evidence type="ECO:0000313" key="1">
    <source>
        <dbReference type="EMBL" id="MBU2949426.1"/>
    </source>
</evidence>
<protein>
    <submittedName>
        <fullName evidence="1">Metallopeptidase</fullName>
    </submittedName>
</protein>
<keyword evidence="2" id="KW-1185">Reference proteome</keyword>
<accession>A0ACC5U581</accession>
<evidence type="ECO:0000313" key="2">
    <source>
        <dbReference type="Proteomes" id="UP001647509"/>
    </source>
</evidence>
<comment type="caution">
    <text evidence="1">The sequence shown here is derived from an EMBL/GenBank/DDBJ whole genome shotgun (WGS) entry which is preliminary data.</text>
</comment>
<dbReference type="EMBL" id="JAHKPD010000007">
    <property type="protein sequence ID" value="MBU2949426.1"/>
    <property type="molecule type" value="Genomic_DNA"/>
</dbReference>
<organism evidence="1 2">
    <name type="scientific">Pseudotamlana agarivorans</name>
    <dbReference type="NCBI Taxonomy" id="481183"/>
    <lineage>
        <taxon>Bacteria</taxon>
        <taxon>Pseudomonadati</taxon>
        <taxon>Bacteroidota</taxon>
        <taxon>Flavobacteriia</taxon>
        <taxon>Flavobacteriales</taxon>
        <taxon>Flavobacteriaceae</taxon>
        <taxon>Pseudotamlana</taxon>
    </lineage>
</organism>
<gene>
    <name evidence="1" type="ORF">KO493_01810</name>
</gene>
<proteinExistence type="predicted"/>